<evidence type="ECO:0008006" key="3">
    <source>
        <dbReference type="Google" id="ProtNLM"/>
    </source>
</evidence>
<evidence type="ECO:0000313" key="2">
    <source>
        <dbReference type="EMBL" id="MXY94795.1"/>
    </source>
</evidence>
<dbReference type="EMBL" id="VXRG01000127">
    <property type="protein sequence ID" value="MXY94795.1"/>
    <property type="molecule type" value="Genomic_DNA"/>
</dbReference>
<feature type="transmembrane region" description="Helical" evidence="1">
    <location>
        <begin position="37"/>
        <end position="55"/>
    </location>
</feature>
<dbReference type="AlphaFoldDB" id="A0A6B0YX97"/>
<gene>
    <name evidence="2" type="ORF">F4Y42_15255</name>
</gene>
<feature type="transmembrane region" description="Helical" evidence="1">
    <location>
        <begin position="96"/>
        <end position="116"/>
    </location>
</feature>
<sequence length="263" mass="27556">MPVLDLIAWFLLVLWALFLAGGLLLRRARPHRRRLLAGMHAASALSLLLLAWYGFILTRPGAETARYALGIASATSLNLIGSQLAASALAPGRTWLGISATAVGYLLFVAAIAQYGPAFEGVRFLALSLCLLVGALAGLAFLLRTRRRHSVQTAAAAAYTLLLLFAAAGLAIGLALTAPRFGVLPAGLLILVFSDLILLVELASGPSIFPEVWPSGAGASSRLLTSLSSLARLLRPPAQALIVASIWSALQNPISSQLSVFPS</sequence>
<proteinExistence type="predicted"/>
<keyword evidence="1" id="KW-0472">Membrane</keyword>
<reference evidence="2" key="1">
    <citation type="submission" date="2019-09" db="EMBL/GenBank/DDBJ databases">
        <title>Characterisation of the sponge microbiome using genome-centric metagenomics.</title>
        <authorList>
            <person name="Engelberts J.P."/>
            <person name="Robbins S.J."/>
            <person name="De Goeij J.M."/>
            <person name="Aranda M."/>
            <person name="Bell S.C."/>
            <person name="Webster N.S."/>
        </authorList>
    </citation>
    <scope>NUCLEOTIDE SEQUENCE</scope>
    <source>
        <strain evidence="2">SB0664_bin_27</strain>
    </source>
</reference>
<keyword evidence="1" id="KW-0812">Transmembrane</keyword>
<comment type="caution">
    <text evidence="2">The sequence shown here is derived from an EMBL/GenBank/DDBJ whole genome shotgun (WGS) entry which is preliminary data.</text>
</comment>
<evidence type="ECO:0000256" key="1">
    <source>
        <dbReference type="SAM" id="Phobius"/>
    </source>
</evidence>
<name>A0A6B0YX97_9CHLR</name>
<feature type="transmembrane region" description="Helical" evidence="1">
    <location>
        <begin position="182"/>
        <end position="200"/>
    </location>
</feature>
<feature type="transmembrane region" description="Helical" evidence="1">
    <location>
        <begin position="155"/>
        <end position="176"/>
    </location>
</feature>
<organism evidence="2">
    <name type="scientific">Caldilineaceae bacterium SB0664_bin_27</name>
    <dbReference type="NCBI Taxonomy" id="2605260"/>
    <lineage>
        <taxon>Bacteria</taxon>
        <taxon>Bacillati</taxon>
        <taxon>Chloroflexota</taxon>
        <taxon>Caldilineae</taxon>
        <taxon>Caldilineales</taxon>
        <taxon>Caldilineaceae</taxon>
    </lineage>
</organism>
<protein>
    <recommendedName>
        <fullName evidence="3">PEP-CTERM system histidine kinase PrsK</fullName>
    </recommendedName>
</protein>
<feature type="transmembrane region" description="Helical" evidence="1">
    <location>
        <begin position="67"/>
        <end position="89"/>
    </location>
</feature>
<feature type="transmembrane region" description="Helical" evidence="1">
    <location>
        <begin position="122"/>
        <end position="143"/>
    </location>
</feature>
<keyword evidence="1" id="KW-1133">Transmembrane helix</keyword>
<feature type="transmembrane region" description="Helical" evidence="1">
    <location>
        <begin position="6"/>
        <end position="25"/>
    </location>
</feature>
<accession>A0A6B0YX97</accession>